<feature type="domain" description="EF-hand" evidence="13">
    <location>
        <begin position="178"/>
        <end position="213"/>
    </location>
</feature>
<dbReference type="InterPro" id="IPR013130">
    <property type="entry name" value="Fe3_Rdtase_TM_dom"/>
</dbReference>
<evidence type="ECO:0000259" key="14">
    <source>
        <dbReference type="PROSITE" id="PS51384"/>
    </source>
</evidence>
<keyword evidence="8" id="KW-0560">Oxidoreductase</keyword>
<proteinExistence type="predicted"/>
<dbReference type="Gene3D" id="3.40.50.80">
    <property type="entry name" value="Nucleotide-binding domain of ferredoxin-NADP reductase (FNR) module"/>
    <property type="match status" value="1"/>
</dbReference>
<keyword evidence="12" id="KW-0732">Signal</keyword>
<evidence type="ECO:0000313" key="15">
    <source>
        <dbReference type="EMBL" id="CAG9568457.1"/>
    </source>
</evidence>
<keyword evidence="2" id="KW-0285">Flavoprotein</keyword>
<dbReference type="PANTHER" id="PTHR11972:SF58">
    <property type="entry name" value="NADPH OXIDASE 5"/>
    <property type="match status" value="1"/>
</dbReference>
<keyword evidence="3 11" id="KW-0812">Transmembrane</keyword>
<dbReference type="PROSITE" id="PS51384">
    <property type="entry name" value="FAD_FR"/>
    <property type="match status" value="1"/>
</dbReference>
<evidence type="ECO:0000256" key="1">
    <source>
        <dbReference type="ARBA" id="ARBA00004141"/>
    </source>
</evidence>
<dbReference type="EMBL" id="CAKASE010000061">
    <property type="protein sequence ID" value="CAG9568457.1"/>
    <property type="molecule type" value="Genomic_DNA"/>
</dbReference>
<feature type="domain" description="FAD-binding FR-type" evidence="14">
    <location>
        <begin position="535"/>
        <end position="643"/>
    </location>
</feature>
<dbReference type="GO" id="GO:0042554">
    <property type="term" value="P:superoxide anion generation"/>
    <property type="evidence" value="ECO:0007669"/>
    <property type="project" value="TreeGrafter"/>
</dbReference>
<evidence type="ECO:0000256" key="5">
    <source>
        <dbReference type="ARBA" id="ARBA00022837"/>
    </source>
</evidence>
<feature type="compositionally biased region" description="Basic and acidic residues" evidence="10">
    <location>
        <begin position="625"/>
        <end position="636"/>
    </location>
</feature>
<dbReference type="Pfam" id="PF01794">
    <property type="entry name" value="Ferric_reduct"/>
    <property type="match status" value="1"/>
</dbReference>
<dbReference type="InterPro" id="IPR039261">
    <property type="entry name" value="FNR_nucleotide-bd"/>
</dbReference>
<feature type="compositionally biased region" description="Basic and acidic residues" evidence="10">
    <location>
        <begin position="793"/>
        <end position="816"/>
    </location>
</feature>
<feature type="transmembrane region" description="Helical" evidence="11">
    <location>
        <begin position="493"/>
        <end position="514"/>
    </location>
</feature>
<dbReference type="FunFam" id="3.40.50.80:FF:000012">
    <property type="entry name" value="NADPH oxidase, isoform B"/>
    <property type="match status" value="1"/>
</dbReference>
<dbReference type="GO" id="GO:0006952">
    <property type="term" value="P:defense response"/>
    <property type="evidence" value="ECO:0007669"/>
    <property type="project" value="TreeGrafter"/>
</dbReference>
<evidence type="ECO:0000256" key="6">
    <source>
        <dbReference type="ARBA" id="ARBA00022857"/>
    </source>
</evidence>
<dbReference type="CDD" id="cd06186">
    <property type="entry name" value="NOX_Duox_like_FAD_NADP"/>
    <property type="match status" value="2"/>
</dbReference>
<evidence type="ECO:0000256" key="12">
    <source>
        <dbReference type="SAM" id="SignalP"/>
    </source>
</evidence>
<evidence type="ECO:0000256" key="2">
    <source>
        <dbReference type="ARBA" id="ARBA00022630"/>
    </source>
</evidence>
<feature type="transmembrane region" description="Helical" evidence="11">
    <location>
        <begin position="459"/>
        <end position="481"/>
    </location>
</feature>
<dbReference type="GO" id="GO:0043020">
    <property type="term" value="C:NADPH oxidase complex"/>
    <property type="evidence" value="ECO:0007669"/>
    <property type="project" value="TreeGrafter"/>
</dbReference>
<dbReference type="Gene3D" id="1.10.238.10">
    <property type="entry name" value="EF-hand"/>
    <property type="match status" value="1"/>
</dbReference>
<dbReference type="Pfam" id="PF13202">
    <property type="entry name" value="EF-hand_5"/>
    <property type="match status" value="2"/>
</dbReference>
<dbReference type="InterPro" id="IPR017927">
    <property type="entry name" value="FAD-bd_FR_type"/>
</dbReference>
<dbReference type="SUPFAM" id="SSF63380">
    <property type="entry name" value="Riboflavin synthase domain-like"/>
    <property type="match status" value="1"/>
</dbReference>
<feature type="compositionally biased region" description="Low complexity" evidence="10">
    <location>
        <begin position="638"/>
        <end position="650"/>
    </location>
</feature>
<dbReference type="CDD" id="cd00051">
    <property type="entry name" value="EFh"/>
    <property type="match status" value="2"/>
</dbReference>
<dbReference type="PANTHER" id="PTHR11972">
    <property type="entry name" value="NADPH OXIDASE"/>
    <property type="match status" value="1"/>
</dbReference>
<evidence type="ECO:0000256" key="10">
    <source>
        <dbReference type="SAM" id="MobiDB-lite"/>
    </source>
</evidence>
<feature type="compositionally biased region" description="Basic and acidic residues" evidence="10">
    <location>
        <begin position="698"/>
        <end position="710"/>
    </location>
</feature>
<dbReference type="InterPro" id="IPR018247">
    <property type="entry name" value="EF_Hand_1_Ca_BS"/>
</dbReference>
<evidence type="ECO:0000256" key="3">
    <source>
        <dbReference type="ARBA" id="ARBA00022692"/>
    </source>
</evidence>
<name>A0A8J2QZI8_9NEOP</name>
<keyword evidence="6" id="KW-0521">NADP</keyword>
<dbReference type="InterPro" id="IPR050369">
    <property type="entry name" value="RBOH/FRE"/>
</dbReference>
<keyword evidence="7 11" id="KW-1133">Transmembrane helix</keyword>
<dbReference type="InterPro" id="IPR013121">
    <property type="entry name" value="Fe_red_NAD-bd_6"/>
</dbReference>
<keyword evidence="5" id="KW-0106">Calcium</keyword>
<dbReference type="GO" id="GO:0005509">
    <property type="term" value="F:calcium ion binding"/>
    <property type="evidence" value="ECO:0007669"/>
    <property type="project" value="InterPro"/>
</dbReference>
<dbReference type="SMART" id="SM00054">
    <property type="entry name" value="EFh"/>
    <property type="match status" value="2"/>
</dbReference>
<dbReference type="InterPro" id="IPR002048">
    <property type="entry name" value="EF_hand_dom"/>
</dbReference>
<feature type="signal peptide" evidence="12">
    <location>
        <begin position="1"/>
        <end position="24"/>
    </location>
</feature>
<feature type="transmembrane region" description="Helical" evidence="11">
    <location>
        <begin position="414"/>
        <end position="439"/>
    </location>
</feature>
<keyword evidence="16" id="KW-1185">Reference proteome</keyword>
<dbReference type="Proteomes" id="UP000789524">
    <property type="component" value="Unassembled WGS sequence"/>
</dbReference>
<dbReference type="GO" id="GO:0016175">
    <property type="term" value="F:superoxide-generating NAD(P)H oxidase activity"/>
    <property type="evidence" value="ECO:0007669"/>
    <property type="project" value="TreeGrafter"/>
</dbReference>
<feature type="region of interest" description="Disordered" evidence="10">
    <location>
        <begin position="625"/>
        <end position="751"/>
    </location>
</feature>
<evidence type="ECO:0000256" key="9">
    <source>
        <dbReference type="ARBA" id="ARBA00023136"/>
    </source>
</evidence>
<accession>A0A8J2QZI8</accession>
<feature type="compositionally biased region" description="Pro residues" evidence="10">
    <location>
        <begin position="731"/>
        <end position="747"/>
    </location>
</feature>
<evidence type="ECO:0000256" key="8">
    <source>
        <dbReference type="ARBA" id="ARBA00023002"/>
    </source>
</evidence>
<feature type="domain" description="EF-hand" evidence="13">
    <location>
        <begin position="214"/>
        <end position="249"/>
    </location>
</feature>
<feature type="transmembrane region" description="Helical" evidence="11">
    <location>
        <begin position="337"/>
        <end position="358"/>
    </location>
</feature>
<sequence length="1027" mass="116817">MEANRRITSTVLTLIRCLVSLISQDECVSSVTTDLLERIFRLFCDEEHLVQEEWIESLKERLQEDKQLDFVEQVESVAYVLCGDGVVTKETFSKIWKNKVVTNKLFRAVEGGSGWVSAADLVDLITAATDNRTRAGIDKESLDRLERLFKETVGDQREITREQFQKIVVSKNVCQPVTRPFFTERVFQIFDADDSGSISLREFLSAAARVASRSPRDKLRFLFQVYDLDGDGLIQHRELQHVMRAAMEENNMSFSEEQLRDLTSALFEDADVEGRGAITCDALRDQLDRHGGLLDNLSISIDRWLVPPPHPEPLPLRQRLSNMRPYQLSLNYLRNNYVFVSYLAFFFLMNVALFIARIVEYWDHNIFVKFARASGQCLNFTSSWVLVLMLRRSLTSLRGVVGALLDRHVSLHKLAALTLIAHAVLHSVMHFCNFALVVVPPSPLPLHVWLLTSRPGVFGLVQGWANPTGVVLVVVLAALAYSSRPAVRRRGCFEVFYFTHLLYVPFWILLILHAPNFWKWFIVPGSVYLIEKMLRLWWLRSGRGRSYITSGALLPSRVLHVAARRPRGFNFRAGDYVFVNVPAIARFEWHPFTISSAPEEKDYIWLHIRGVGEWTNRLYEHFEQQTKREQIQEKTHRSNSTQSNKSNQSNKSKRSSKKPSIDSGYTNEAYTIDEENENGCGLNSTSQPRPPLLSPLRFLEKSRSMPDVRKSLKKKRFMIPEYHRSESATFPPAPSPSPSTPRPPPRSPAGALHLADSFRHLRTKPAIVSCETPPMKKESLLTSARRRLSKTLSPDKDDDDNRREDPETGDGAEQHGHTYMKPLEMYIDGPYGAASSLMFSCERAVLVAAGIGVTPFASVLKSIAHRLSRAQHVCSNCGQRCLNPDSADITLKKVDFIWINRDQRAFEWFVSLLSSLEMQQAELERAGGKRFLDMHMYVTSALQRSDMRAVSLQLALDLLHGKDQRDLVTGLKTRTVAGRPNWDVVLRKVAAGSEGPISVFYCGPAPLGRVLRDKCCRLGYDFRKEVF</sequence>
<organism evidence="15 16">
    <name type="scientific">Danaus chrysippus</name>
    <name type="common">African queen</name>
    <dbReference type="NCBI Taxonomy" id="151541"/>
    <lineage>
        <taxon>Eukaryota</taxon>
        <taxon>Metazoa</taxon>
        <taxon>Ecdysozoa</taxon>
        <taxon>Arthropoda</taxon>
        <taxon>Hexapoda</taxon>
        <taxon>Insecta</taxon>
        <taxon>Pterygota</taxon>
        <taxon>Neoptera</taxon>
        <taxon>Endopterygota</taxon>
        <taxon>Lepidoptera</taxon>
        <taxon>Glossata</taxon>
        <taxon>Ditrysia</taxon>
        <taxon>Papilionoidea</taxon>
        <taxon>Nymphalidae</taxon>
        <taxon>Danainae</taxon>
        <taxon>Danaini</taxon>
        <taxon>Danaina</taxon>
        <taxon>Danaus</taxon>
        <taxon>Anosia</taxon>
    </lineage>
</organism>
<dbReference type="FunFam" id="1.10.238.10:FF:000258">
    <property type="entry name" value="NADPH oxidase, isoform B"/>
    <property type="match status" value="1"/>
</dbReference>
<dbReference type="OrthoDB" id="167398at2759"/>
<evidence type="ECO:0000313" key="16">
    <source>
        <dbReference type="Proteomes" id="UP000789524"/>
    </source>
</evidence>
<dbReference type="FunFam" id="2.40.30.10:FF:000056">
    <property type="entry name" value="NADPH oxidase 5"/>
    <property type="match status" value="1"/>
</dbReference>
<dbReference type="Gene3D" id="2.40.30.10">
    <property type="entry name" value="Translation factors"/>
    <property type="match status" value="1"/>
</dbReference>
<evidence type="ECO:0000256" key="7">
    <source>
        <dbReference type="ARBA" id="ARBA00022989"/>
    </source>
</evidence>
<dbReference type="PROSITE" id="PS00018">
    <property type="entry name" value="EF_HAND_1"/>
    <property type="match status" value="2"/>
</dbReference>
<dbReference type="AlphaFoldDB" id="A0A8J2QZI8"/>
<evidence type="ECO:0000259" key="13">
    <source>
        <dbReference type="PROSITE" id="PS50222"/>
    </source>
</evidence>
<dbReference type="PROSITE" id="PS50222">
    <property type="entry name" value="EF_HAND_2"/>
    <property type="match status" value="2"/>
</dbReference>
<keyword evidence="4" id="KW-0274">FAD</keyword>
<dbReference type="InterPro" id="IPR017938">
    <property type="entry name" value="Riboflavin_synthase-like_b-brl"/>
</dbReference>
<dbReference type="SUPFAM" id="SSF47473">
    <property type="entry name" value="EF-hand"/>
    <property type="match status" value="1"/>
</dbReference>
<comment type="subcellular location">
    <subcellularLocation>
        <location evidence="1">Membrane</location>
        <topology evidence="1">Multi-pass membrane protein</topology>
    </subcellularLocation>
</comment>
<evidence type="ECO:0000256" key="4">
    <source>
        <dbReference type="ARBA" id="ARBA00022827"/>
    </source>
</evidence>
<dbReference type="InterPro" id="IPR011992">
    <property type="entry name" value="EF-hand-dom_pair"/>
</dbReference>
<dbReference type="SFLD" id="SFLDG01169">
    <property type="entry name" value="NADPH_oxidase_subgroup_(NOX)"/>
    <property type="match status" value="1"/>
</dbReference>
<comment type="caution">
    <text evidence="15">The sequence shown here is derived from an EMBL/GenBank/DDBJ whole genome shotgun (WGS) entry which is preliminary data.</text>
</comment>
<dbReference type="InterPro" id="IPR013112">
    <property type="entry name" value="FAD-bd_8"/>
</dbReference>
<feature type="chain" id="PRO_5035305972" evidence="12">
    <location>
        <begin position="25"/>
        <end position="1027"/>
    </location>
</feature>
<dbReference type="SUPFAM" id="SSF52343">
    <property type="entry name" value="Ferredoxin reductase-like, C-terminal NADP-linked domain"/>
    <property type="match status" value="1"/>
</dbReference>
<dbReference type="Pfam" id="PF08022">
    <property type="entry name" value="FAD_binding_8"/>
    <property type="match status" value="1"/>
</dbReference>
<keyword evidence="9 11" id="KW-0472">Membrane</keyword>
<evidence type="ECO:0000256" key="11">
    <source>
        <dbReference type="SAM" id="Phobius"/>
    </source>
</evidence>
<gene>
    <name evidence="15" type="ORF">DCHRY22_LOCUS8337</name>
</gene>
<dbReference type="Pfam" id="PF08030">
    <property type="entry name" value="NAD_binding_6"/>
    <property type="match status" value="1"/>
</dbReference>
<dbReference type="PRINTS" id="PR00450">
    <property type="entry name" value="RECOVERIN"/>
</dbReference>
<reference evidence="15" key="1">
    <citation type="submission" date="2021-09" db="EMBL/GenBank/DDBJ databases">
        <authorList>
            <person name="Martin H S."/>
        </authorList>
    </citation>
    <scope>NUCLEOTIDE SEQUENCE</scope>
</reference>
<feature type="region of interest" description="Disordered" evidence="10">
    <location>
        <begin position="765"/>
        <end position="817"/>
    </location>
</feature>
<protein>
    <submittedName>
        <fullName evidence="15">(African queen) hypothetical protein</fullName>
    </submittedName>
</protein>